<evidence type="ECO:0000313" key="2">
    <source>
        <dbReference type="EMBL" id="TWU11625.1"/>
    </source>
</evidence>
<sequence length="812" mass="89144">MSKQDDSYHGVTDLMLGFHIVFQPHEGTRPMAAFCKRMLLVVCVLAGLVDGYGRSARAEEDQTAKSDLAQYYGFRPLEIYKLNKRSRNLLPADLNHDGRTDLIIVDNGNSRLDLLLQRDGEQVAEQPAPGESLANFIGSDGRLQHNKVTLDKAVSALTTGDFNGDGRTDLAYFGGADQLIVRYQGEDGNWQSMRRLRLPEVTPASWNTAAGDLNGDGKDDIAVLGQKETYLIYQQPDGKLGAPQTVMNTSAKLGLVRITDLDGDGRADLSYQSQEGDERPFCVRFQDQQGHLGPEYRFEIEMPRASTLYNLDGKPGDEILTIENRTGRVKVHRVVRSQPQEGDLTGQMIYYGFGSGGSSRHTDMGIGDVNGDGLKDVVVTDPGSAQIVVFRQHPKTGLDQGQTFPSLTDAQQVRVGNLDNDPKGDEVVVLSVKEKAIGYSRMAHGRLSFPIVLPLEDEPLAIELADLNGNGREELVCISRNGRSKYRLHAMSLEEDDQWSPQSWGQSDLADIELTFKSQPKQLMKLDANGDGRIDFLVFAGSEPELLLTNEKGVPELLKNRRGLGLGKVAAGAVFASTGQDPTLLVAQQNFARQMKINGEQQWQVVDQYNAAESSAKIVGAAPINLDDTPGDEVVLVDTGVKKLRLLNKVDNLFRPWREVEIGDFRYLSTHVADLNGDGRDDLLLFGSGRFGVLYAGQTDPQLKEVASFETELDKARFADLIAGDLNGDGFADIACLDTKSQLVEVLDFAPETGLRHAFYFKVFEEKSLNASEQTGTNPREAAIADVTGDGLNDLILLSHDRVLVYPQDPGK</sequence>
<dbReference type="Gene3D" id="2.130.10.130">
    <property type="entry name" value="Integrin alpha, N-terminal"/>
    <property type="match status" value="2"/>
</dbReference>
<dbReference type="PANTHER" id="PTHR46580">
    <property type="entry name" value="SENSOR KINASE-RELATED"/>
    <property type="match status" value="1"/>
</dbReference>
<dbReference type="InterPro" id="IPR013517">
    <property type="entry name" value="FG-GAP"/>
</dbReference>
<reference evidence="2 3" key="1">
    <citation type="submission" date="2019-02" db="EMBL/GenBank/DDBJ databases">
        <title>Deep-cultivation of Planctomycetes and their phenomic and genomic characterization uncovers novel biology.</title>
        <authorList>
            <person name="Wiegand S."/>
            <person name="Jogler M."/>
            <person name="Boedeker C."/>
            <person name="Pinto D."/>
            <person name="Vollmers J."/>
            <person name="Rivas-Marin E."/>
            <person name="Kohn T."/>
            <person name="Peeters S.H."/>
            <person name="Heuer A."/>
            <person name="Rast P."/>
            <person name="Oberbeckmann S."/>
            <person name="Bunk B."/>
            <person name="Jeske O."/>
            <person name="Meyerdierks A."/>
            <person name="Storesund J.E."/>
            <person name="Kallscheuer N."/>
            <person name="Luecker S."/>
            <person name="Lage O.M."/>
            <person name="Pohl T."/>
            <person name="Merkel B.J."/>
            <person name="Hornburger P."/>
            <person name="Mueller R.-W."/>
            <person name="Bruemmer F."/>
            <person name="Labrenz M."/>
            <person name="Spormann A.M."/>
            <person name="Op Den Camp H."/>
            <person name="Overmann J."/>
            <person name="Amann R."/>
            <person name="Jetten M.S.M."/>
            <person name="Mascher T."/>
            <person name="Medema M.H."/>
            <person name="Devos D.P."/>
            <person name="Kaster A.-K."/>
            <person name="Ovreas L."/>
            <person name="Rohde M."/>
            <person name="Galperin M.Y."/>
            <person name="Jogler C."/>
        </authorList>
    </citation>
    <scope>NUCLEOTIDE SEQUENCE [LARGE SCALE GENOMIC DNA]</scope>
    <source>
        <strain evidence="2 3">CA54</strain>
    </source>
</reference>
<evidence type="ECO:0000256" key="1">
    <source>
        <dbReference type="ARBA" id="ARBA00022729"/>
    </source>
</evidence>
<dbReference type="SUPFAM" id="SSF69318">
    <property type="entry name" value="Integrin alpha N-terminal domain"/>
    <property type="match status" value="2"/>
</dbReference>
<gene>
    <name evidence="2" type="ORF">CA54_04330</name>
</gene>
<dbReference type="Proteomes" id="UP000320735">
    <property type="component" value="Unassembled WGS sequence"/>
</dbReference>
<dbReference type="AlphaFoldDB" id="A0A5C6BHV1"/>
<keyword evidence="3" id="KW-1185">Reference proteome</keyword>
<dbReference type="InterPro" id="IPR028994">
    <property type="entry name" value="Integrin_alpha_N"/>
</dbReference>
<keyword evidence="1" id="KW-0732">Signal</keyword>
<dbReference type="OrthoDB" id="221146at2"/>
<organism evidence="2 3">
    <name type="scientific">Symmachiella macrocystis</name>
    <dbReference type="NCBI Taxonomy" id="2527985"/>
    <lineage>
        <taxon>Bacteria</taxon>
        <taxon>Pseudomonadati</taxon>
        <taxon>Planctomycetota</taxon>
        <taxon>Planctomycetia</taxon>
        <taxon>Planctomycetales</taxon>
        <taxon>Planctomycetaceae</taxon>
        <taxon>Symmachiella</taxon>
    </lineage>
</organism>
<comment type="caution">
    <text evidence="2">The sequence shown here is derived from an EMBL/GenBank/DDBJ whole genome shotgun (WGS) entry which is preliminary data.</text>
</comment>
<dbReference type="EMBL" id="SJPP01000001">
    <property type="protein sequence ID" value="TWU11625.1"/>
    <property type="molecule type" value="Genomic_DNA"/>
</dbReference>
<evidence type="ECO:0000313" key="3">
    <source>
        <dbReference type="Proteomes" id="UP000320735"/>
    </source>
</evidence>
<protein>
    <submittedName>
        <fullName evidence="2">FG-GAP repeat protein</fullName>
    </submittedName>
</protein>
<proteinExistence type="predicted"/>
<accession>A0A5C6BHV1</accession>
<name>A0A5C6BHV1_9PLAN</name>
<dbReference type="PANTHER" id="PTHR46580:SF4">
    <property type="entry name" value="ATP_GTP-BINDING PROTEIN"/>
    <property type="match status" value="1"/>
</dbReference>
<dbReference type="Pfam" id="PF13517">
    <property type="entry name" value="FG-GAP_3"/>
    <property type="match status" value="2"/>
</dbReference>